<reference evidence="6" key="1">
    <citation type="submission" date="2017-06" db="EMBL/GenBank/DDBJ databases">
        <title>Whole genome sequence of Laribacter hongkongensis LHGZ1.</title>
        <authorList>
            <person name="Chen D."/>
            <person name="Wu H."/>
            <person name="Chen J."/>
        </authorList>
    </citation>
    <scope>NUCLEOTIDE SEQUENCE [LARGE SCALE GENOMIC DNA]</scope>
    <source>
        <strain evidence="6">LHGZ1</strain>
    </source>
</reference>
<evidence type="ECO:0000259" key="3">
    <source>
        <dbReference type="Pfam" id="PF17482"/>
    </source>
</evidence>
<dbReference type="EMBL" id="CP022115">
    <property type="protein sequence ID" value="ASJ24325.1"/>
    <property type="molecule type" value="Genomic_DNA"/>
</dbReference>
<sequence length="390" mass="42183">MPADYHHGVRVIEINEGTRTIRTPSTAVIGLVATASDADAVMFPLDTPVLLTDPASAIGKAGSKGTLAMSLDAISDQAKPMVVVVRAGEGETEAETTSKLIGTTTAEGKKTGMQALMAAPVQLGVKPRILGVPGLDSLPVATELAALAKKLRAFAYVSAHGCATKEEAVAYRDNFSQRELMVIWPDFVSWDTTTNAAATAPAVARAIGLRAFIDETTGWHKTLSNVGVEGVQGISRDVYWDLQDPATDAGYLNQNDITTLIRRDGFRFWGSRTCSDDPLFQFENYTRTAQVLADMMAEAHMWAVDKPMHPSLVRDIIEGIKAKGRDLVGAGYLLGFDCWYDATANTKDTLKAGQLFIDYDYTPVPPLENLLFRQRITDRHLMNFAGAVAA</sequence>
<dbReference type="Proteomes" id="UP000197424">
    <property type="component" value="Chromosome"/>
</dbReference>
<feature type="domain" description="Tail sheath protein subtilisin-like" evidence="2">
    <location>
        <begin position="108"/>
        <end position="274"/>
    </location>
</feature>
<dbReference type="Pfam" id="PF22671">
    <property type="entry name" value="Gp18_domIII_N"/>
    <property type="match status" value="1"/>
</dbReference>
<evidence type="ECO:0000259" key="2">
    <source>
        <dbReference type="Pfam" id="PF04984"/>
    </source>
</evidence>
<dbReference type="PANTHER" id="PTHR35861:SF1">
    <property type="entry name" value="PHAGE TAIL SHEATH PROTEIN"/>
    <property type="match status" value="1"/>
</dbReference>
<protein>
    <submittedName>
        <fullName evidence="5">Phage tail sheath protein FI</fullName>
    </submittedName>
</protein>
<evidence type="ECO:0000256" key="1">
    <source>
        <dbReference type="ARBA" id="ARBA00008005"/>
    </source>
</evidence>
<proteinExistence type="inferred from homology"/>
<dbReference type="InterPro" id="IPR020287">
    <property type="entry name" value="Tail_sheath_C"/>
</dbReference>
<dbReference type="InterPro" id="IPR054564">
    <property type="entry name" value="Gp18_domIII_N"/>
</dbReference>
<dbReference type="InterPro" id="IPR035089">
    <property type="entry name" value="Phage_sheath_subtilisin"/>
</dbReference>
<evidence type="ECO:0000259" key="4">
    <source>
        <dbReference type="Pfam" id="PF22671"/>
    </source>
</evidence>
<dbReference type="AlphaFoldDB" id="A0A248LIG8"/>
<accession>A0A248LIG8</accession>
<dbReference type="Pfam" id="PF17482">
    <property type="entry name" value="Phage_sheath_1C"/>
    <property type="match status" value="1"/>
</dbReference>
<dbReference type="PANTHER" id="PTHR35861">
    <property type="match status" value="1"/>
</dbReference>
<feature type="domain" description="Tail sheath protein Gp18-like" evidence="4">
    <location>
        <begin position="27"/>
        <end position="86"/>
    </location>
</feature>
<organism evidence="5 6">
    <name type="scientific">Laribacter hongkongensis</name>
    <dbReference type="NCBI Taxonomy" id="168471"/>
    <lineage>
        <taxon>Bacteria</taxon>
        <taxon>Pseudomonadati</taxon>
        <taxon>Pseudomonadota</taxon>
        <taxon>Betaproteobacteria</taxon>
        <taxon>Neisseriales</taxon>
        <taxon>Aquaspirillaceae</taxon>
        <taxon>Laribacter</taxon>
    </lineage>
</organism>
<dbReference type="Pfam" id="PF04984">
    <property type="entry name" value="Phage_sheath_1"/>
    <property type="match status" value="1"/>
</dbReference>
<evidence type="ECO:0000313" key="5">
    <source>
        <dbReference type="EMBL" id="ASJ24325.1"/>
    </source>
</evidence>
<dbReference type="OrthoDB" id="9767864at2"/>
<comment type="similarity">
    <text evidence="1">Belongs to the myoviridae tail sheath protein family.</text>
</comment>
<name>A0A248LIG8_9NEIS</name>
<evidence type="ECO:0000313" key="6">
    <source>
        <dbReference type="Proteomes" id="UP000197424"/>
    </source>
</evidence>
<dbReference type="RefSeq" id="WP_088860669.1">
    <property type="nucleotide sequence ID" value="NZ_CP022115.1"/>
</dbReference>
<gene>
    <name evidence="5" type="ORF">LHGZ1_1494</name>
</gene>
<dbReference type="InterPro" id="IPR052042">
    <property type="entry name" value="Tail_sheath_structural"/>
</dbReference>
<feature type="domain" description="Tail sheath protein C-terminal" evidence="3">
    <location>
        <begin position="275"/>
        <end position="377"/>
    </location>
</feature>